<protein>
    <submittedName>
        <fullName evidence="2">Uncharacterized protein</fullName>
    </submittedName>
</protein>
<proteinExistence type="predicted"/>
<dbReference type="EMBL" id="CP127173">
    <property type="protein sequence ID" value="WIV59158.1"/>
    <property type="molecule type" value="Genomic_DNA"/>
</dbReference>
<feature type="region of interest" description="Disordered" evidence="1">
    <location>
        <begin position="1"/>
        <end position="39"/>
    </location>
</feature>
<feature type="compositionally biased region" description="Basic and acidic residues" evidence="1">
    <location>
        <begin position="15"/>
        <end position="36"/>
    </location>
</feature>
<accession>A0ABY8XU86</accession>
<sequence length="182" mass="20212">MATGRRRQLIGGDKGVLERAEDRQQVVQPGRRDRPLRGFTGHDTYFRAVPLLLVGIDQDRESGRGEERHRRQVDDQDGRTVLHRCGHRVGQLARGQQVHLAADGEHKRAVDVPAGQRQRGGGLDRTATDLRLGERRPHIIPEEQQRTNASGPEYLEYDYVADVTAGQAASYGAAGHRLISAS</sequence>
<dbReference type="Proteomes" id="UP001227101">
    <property type="component" value="Chromosome"/>
</dbReference>
<evidence type="ECO:0000313" key="2">
    <source>
        <dbReference type="EMBL" id="WIV59158.1"/>
    </source>
</evidence>
<evidence type="ECO:0000256" key="1">
    <source>
        <dbReference type="SAM" id="MobiDB-lite"/>
    </source>
</evidence>
<gene>
    <name evidence="2" type="ORF">QP939_11270</name>
</gene>
<evidence type="ECO:0000313" key="3">
    <source>
        <dbReference type="Proteomes" id="UP001227101"/>
    </source>
</evidence>
<organism evidence="2 3">
    <name type="scientific">Amycolatopsis nalaikhensis</name>
    <dbReference type="NCBI Taxonomy" id="715472"/>
    <lineage>
        <taxon>Bacteria</taxon>
        <taxon>Bacillati</taxon>
        <taxon>Actinomycetota</taxon>
        <taxon>Actinomycetes</taxon>
        <taxon>Pseudonocardiales</taxon>
        <taxon>Pseudonocardiaceae</taxon>
        <taxon>Amycolatopsis</taxon>
    </lineage>
</organism>
<name>A0ABY8XU86_9PSEU</name>
<reference evidence="2 3" key="1">
    <citation type="submission" date="2023-06" db="EMBL/GenBank/DDBJ databases">
        <authorList>
            <person name="Oyuntsetseg B."/>
            <person name="Kim S.B."/>
        </authorList>
    </citation>
    <scope>NUCLEOTIDE SEQUENCE [LARGE SCALE GENOMIC DNA]</scope>
    <source>
        <strain evidence="2 3">2-2</strain>
    </source>
</reference>
<keyword evidence="3" id="KW-1185">Reference proteome</keyword>